<evidence type="ECO:0000256" key="4">
    <source>
        <dbReference type="ARBA" id="ARBA00022840"/>
    </source>
</evidence>
<keyword evidence="3" id="KW-0547">Nucleotide-binding</keyword>
<feature type="domain" description="NAD/GMP synthase" evidence="6">
    <location>
        <begin position="12"/>
        <end position="161"/>
    </location>
</feature>
<evidence type="ECO:0000313" key="7">
    <source>
        <dbReference type="EMBL" id="SVC30790.1"/>
    </source>
</evidence>
<dbReference type="UniPathway" id="UPA00253"/>
<organism evidence="7">
    <name type="scientific">marine metagenome</name>
    <dbReference type="NCBI Taxonomy" id="408172"/>
    <lineage>
        <taxon>unclassified sequences</taxon>
        <taxon>metagenomes</taxon>
        <taxon>ecological metagenomes</taxon>
    </lineage>
</organism>
<dbReference type="GO" id="GO:0003952">
    <property type="term" value="F:NAD+ synthase (glutamine-hydrolyzing) activity"/>
    <property type="evidence" value="ECO:0007669"/>
    <property type="project" value="InterPro"/>
</dbReference>
<dbReference type="GO" id="GO:0005524">
    <property type="term" value="F:ATP binding"/>
    <property type="evidence" value="ECO:0007669"/>
    <property type="project" value="UniProtKB-KW"/>
</dbReference>
<dbReference type="EMBL" id="UINC01084288">
    <property type="protein sequence ID" value="SVC30790.1"/>
    <property type="molecule type" value="Genomic_DNA"/>
</dbReference>
<feature type="non-terminal residue" evidence="7">
    <location>
        <position position="1"/>
    </location>
</feature>
<accession>A0A382L251</accession>
<dbReference type="GO" id="GO:0004359">
    <property type="term" value="F:glutaminase activity"/>
    <property type="evidence" value="ECO:0007669"/>
    <property type="project" value="InterPro"/>
</dbReference>
<keyword evidence="4" id="KW-0067">ATP-binding</keyword>
<protein>
    <recommendedName>
        <fullName evidence="6">NAD/GMP synthase domain-containing protein</fullName>
    </recommendedName>
</protein>
<dbReference type="PANTHER" id="PTHR23090:SF9">
    <property type="entry name" value="GLUTAMINE-DEPENDENT NAD(+) SYNTHETASE"/>
    <property type="match status" value="1"/>
</dbReference>
<dbReference type="Pfam" id="PF02540">
    <property type="entry name" value="NAD_synthase"/>
    <property type="match status" value="1"/>
</dbReference>
<keyword evidence="5" id="KW-0520">NAD</keyword>
<dbReference type="InterPro" id="IPR022310">
    <property type="entry name" value="NAD/GMP_synthase"/>
</dbReference>
<comment type="pathway">
    <text evidence="1">Cofactor biosynthesis; NAD(+) biosynthesis.</text>
</comment>
<dbReference type="PANTHER" id="PTHR23090">
    <property type="entry name" value="NH 3 /GLUTAMINE-DEPENDENT NAD + SYNTHETASE"/>
    <property type="match status" value="1"/>
</dbReference>
<dbReference type="SUPFAM" id="SSF52402">
    <property type="entry name" value="Adenine nucleotide alpha hydrolases-like"/>
    <property type="match status" value="1"/>
</dbReference>
<evidence type="ECO:0000259" key="6">
    <source>
        <dbReference type="Pfam" id="PF02540"/>
    </source>
</evidence>
<dbReference type="GO" id="GO:0005737">
    <property type="term" value="C:cytoplasm"/>
    <property type="evidence" value="ECO:0007669"/>
    <property type="project" value="InterPro"/>
</dbReference>
<dbReference type="InterPro" id="IPR003694">
    <property type="entry name" value="NAD_synthase"/>
</dbReference>
<evidence type="ECO:0000256" key="5">
    <source>
        <dbReference type="ARBA" id="ARBA00023027"/>
    </source>
</evidence>
<keyword evidence="2" id="KW-0436">Ligase</keyword>
<proteinExistence type="predicted"/>
<name>A0A382L251_9ZZZZ</name>
<dbReference type="Gene3D" id="3.40.50.620">
    <property type="entry name" value="HUPs"/>
    <property type="match status" value="1"/>
</dbReference>
<dbReference type="GO" id="GO:0009435">
    <property type="term" value="P:NAD+ biosynthetic process"/>
    <property type="evidence" value="ECO:0007669"/>
    <property type="project" value="UniProtKB-UniPathway"/>
</dbReference>
<evidence type="ECO:0000256" key="2">
    <source>
        <dbReference type="ARBA" id="ARBA00022598"/>
    </source>
</evidence>
<dbReference type="NCBIfam" id="TIGR00552">
    <property type="entry name" value="nadE"/>
    <property type="match status" value="1"/>
</dbReference>
<evidence type="ECO:0000256" key="1">
    <source>
        <dbReference type="ARBA" id="ARBA00004790"/>
    </source>
</evidence>
<reference evidence="7" key="1">
    <citation type="submission" date="2018-05" db="EMBL/GenBank/DDBJ databases">
        <authorList>
            <person name="Lanie J.A."/>
            <person name="Ng W.-L."/>
            <person name="Kazmierczak K.M."/>
            <person name="Andrzejewski T.M."/>
            <person name="Davidsen T.M."/>
            <person name="Wayne K.J."/>
            <person name="Tettelin H."/>
            <person name="Glass J.I."/>
            <person name="Rusch D."/>
            <person name="Podicherti R."/>
            <person name="Tsui H.-C.T."/>
            <person name="Winkler M.E."/>
        </authorList>
    </citation>
    <scope>NUCLEOTIDE SEQUENCE</scope>
</reference>
<sequence>RQLAPIFQGLPQDTTEENLQSRIRGNLLMAISNKTGRLVLATGNKSEMAVGYATLYGDMAGGFAVIKDVFKTLVYELAVYRNRNGEVIPERVITRPPSAELAPDQEDTDSLPPYEVLDPILEAFIENDCAAEEIISKGFDPQVVQNVIRMVVRNEYKRRQAPPGVRITRRAFGRDRRYPMTSGFS</sequence>
<dbReference type="InterPro" id="IPR014729">
    <property type="entry name" value="Rossmann-like_a/b/a_fold"/>
</dbReference>
<dbReference type="AlphaFoldDB" id="A0A382L251"/>
<dbReference type="CDD" id="cd00553">
    <property type="entry name" value="NAD_synthase"/>
    <property type="match status" value="1"/>
</dbReference>
<evidence type="ECO:0000256" key="3">
    <source>
        <dbReference type="ARBA" id="ARBA00022741"/>
    </source>
</evidence>
<gene>
    <name evidence="7" type="ORF">METZ01_LOCUS283644</name>
</gene>